<feature type="transmembrane region" description="Helical" evidence="1">
    <location>
        <begin position="6"/>
        <end position="25"/>
    </location>
</feature>
<dbReference type="SUPFAM" id="SSF54523">
    <property type="entry name" value="Pili subunits"/>
    <property type="match status" value="1"/>
</dbReference>
<organism evidence="3">
    <name type="scientific">candidate division WOR-3 bacterium</name>
    <dbReference type="NCBI Taxonomy" id="2052148"/>
    <lineage>
        <taxon>Bacteria</taxon>
        <taxon>Bacteria division WOR-3</taxon>
    </lineage>
</organism>
<protein>
    <recommendedName>
        <fullName evidence="2">Type II secretion system protein GspG C-terminal domain-containing protein</fullName>
    </recommendedName>
</protein>
<dbReference type="InterPro" id="IPR045584">
    <property type="entry name" value="Pilin-like"/>
</dbReference>
<name>A0A7V3VV34_UNCW3</name>
<keyword evidence="1" id="KW-0812">Transmembrane</keyword>
<proteinExistence type="predicted"/>
<comment type="caution">
    <text evidence="3">The sequence shown here is derived from an EMBL/GenBank/DDBJ whole genome shotgun (WGS) entry which is preliminary data.</text>
</comment>
<evidence type="ECO:0000256" key="1">
    <source>
        <dbReference type="SAM" id="Phobius"/>
    </source>
</evidence>
<dbReference type="AlphaFoldDB" id="A0A7V3VV34"/>
<evidence type="ECO:0000259" key="2">
    <source>
        <dbReference type="Pfam" id="PF08334"/>
    </source>
</evidence>
<keyword evidence="1" id="KW-0472">Membrane</keyword>
<accession>A0A7V3VV34</accession>
<dbReference type="InterPro" id="IPR013545">
    <property type="entry name" value="T2SS_protein-GspG_C"/>
</dbReference>
<dbReference type="EMBL" id="DTOZ01000194">
    <property type="protein sequence ID" value="HGE78954.1"/>
    <property type="molecule type" value="Genomic_DNA"/>
</dbReference>
<gene>
    <name evidence="3" type="ORF">ENX68_08210</name>
</gene>
<dbReference type="Gene3D" id="3.30.700.10">
    <property type="entry name" value="Glycoprotein, Type 4 Pilin"/>
    <property type="match status" value="1"/>
</dbReference>
<dbReference type="Pfam" id="PF08334">
    <property type="entry name" value="T2SSG"/>
    <property type="match status" value="1"/>
</dbReference>
<keyword evidence="1" id="KW-1133">Transmembrane helix</keyword>
<feature type="domain" description="Type II secretion system protein GspG C-terminal" evidence="2">
    <location>
        <begin position="42"/>
        <end position="87"/>
    </location>
</feature>
<evidence type="ECO:0000313" key="3">
    <source>
        <dbReference type="EMBL" id="HGE78954.1"/>
    </source>
</evidence>
<sequence>MRAYALIGLIIGLVIVGILVYRAGVTYTHGTRDGQSAVAPPERANILRCQAQIKRIEDAIRLYYIENGRYPERLEELRDILPQETYCPITGRPYLYEPTSGIVICPDHH</sequence>
<reference evidence="3" key="1">
    <citation type="journal article" date="2020" name="mSystems">
        <title>Genome- and Community-Level Interaction Insights into Carbon Utilization and Element Cycling Functions of Hydrothermarchaeota in Hydrothermal Sediment.</title>
        <authorList>
            <person name="Zhou Z."/>
            <person name="Liu Y."/>
            <person name="Xu W."/>
            <person name="Pan J."/>
            <person name="Luo Z.H."/>
            <person name="Li M."/>
        </authorList>
    </citation>
    <scope>NUCLEOTIDE SEQUENCE [LARGE SCALE GENOMIC DNA]</scope>
    <source>
        <strain evidence="3">SpSt-961</strain>
    </source>
</reference>